<dbReference type="InterPro" id="IPR051552">
    <property type="entry name" value="HptR"/>
</dbReference>
<evidence type="ECO:0000256" key="1">
    <source>
        <dbReference type="ARBA" id="ARBA00004496"/>
    </source>
</evidence>
<dbReference type="InterPro" id="IPR011006">
    <property type="entry name" value="CheY-like_superfamily"/>
</dbReference>
<dbReference type="GeneID" id="93299201"/>
<organism evidence="13 14">
    <name type="scientific">Eisenbergiella tayi</name>
    <dbReference type="NCBI Taxonomy" id="1432052"/>
    <lineage>
        <taxon>Bacteria</taxon>
        <taxon>Bacillati</taxon>
        <taxon>Bacillota</taxon>
        <taxon>Clostridia</taxon>
        <taxon>Lachnospirales</taxon>
        <taxon>Lachnospiraceae</taxon>
        <taxon>Eisenbergiella</taxon>
    </lineage>
</organism>
<name>A0A1E3AWT3_9FIRM</name>
<feature type="modified residue" description="4-aspartylphosphate" evidence="10">
    <location>
        <position position="55"/>
    </location>
</feature>
<dbReference type="Pfam" id="PF00072">
    <property type="entry name" value="Response_reg"/>
    <property type="match status" value="1"/>
</dbReference>
<dbReference type="Proteomes" id="UP000095003">
    <property type="component" value="Unassembled WGS sequence"/>
</dbReference>
<dbReference type="GO" id="GO:0003700">
    <property type="term" value="F:DNA-binding transcription factor activity"/>
    <property type="evidence" value="ECO:0007669"/>
    <property type="project" value="InterPro"/>
</dbReference>
<protein>
    <recommendedName>
        <fullName evidence="2">Stage 0 sporulation protein A homolog</fullName>
    </recommendedName>
</protein>
<dbReference type="PANTHER" id="PTHR42713:SF3">
    <property type="entry name" value="TRANSCRIPTIONAL REGULATORY PROTEIN HPTR"/>
    <property type="match status" value="1"/>
</dbReference>
<evidence type="ECO:0000256" key="3">
    <source>
        <dbReference type="ARBA" id="ARBA00022490"/>
    </source>
</evidence>
<dbReference type="Gene3D" id="3.40.50.2300">
    <property type="match status" value="1"/>
</dbReference>
<evidence type="ECO:0000256" key="9">
    <source>
        <dbReference type="ARBA" id="ARBA00024867"/>
    </source>
</evidence>
<comment type="function">
    <text evidence="9">May play the central regulatory role in sporulation. It may be an element of the effector pathway responsible for the activation of sporulation genes in response to nutritional stress. Spo0A may act in concert with spo0H (a sigma factor) to control the expression of some genes that are critical to the sporulation process.</text>
</comment>
<evidence type="ECO:0000313" key="13">
    <source>
        <dbReference type="EMBL" id="ODM12971.1"/>
    </source>
</evidence>
<dbReference type="SMART" id="SM00448">
    <property type="entry name" value="REC"/>
    <property type="match status" value="1"/>
</dbReference>
<dbReference type="GO" id="GO:0043565">
    <property type="term" value="F:sequence-specific DNA binding"/>
    <property type="evidence" value="ECO:0007669"/>
    <property type="project" value="InterPro"/>
</dbReference>
<dbReference type="GO" id="GO:0005737">
    <property type="term" value="C:cytoplasm"/>
    <property type="evidence" value="ECO:0007669"/>
    <property type="project" value="UniProtKB-SubCell"/>
</dbReference>
<evidence type="ECO:0000256" key="10">
    <source>
        <dbReference type="PROSITE-ProRule" id="PRU00169"/>
    </source>
</evidence>
<evidence type="ECO:0000259" key="11">
    <source>
        <dbReference type="PROSITE" id="PS01124"/>
    </source>
</evidence>
<keyword evidence="3" id="KW-0963">Cytoplasm</keyword>
<keyword evidence="7" id="KW-0238">DNA-binding</keyword>
<keyword evidence="5" id="KW-0902">Two-component regulatory system</keyword>
<evidence type="ECO:0000256" key="8">
    <source>
        <dbReference type="ARBA" id="ARBA00023163"/>
    </source>
</evidence>
<keyword evidence="8" id="KW-0804">Transcription</keyword>
<proteinExistence type="predicted"/>
<dbReference type="RefSeq" id="WP_069155743.1">
    <property type="nucleotide sequence ID" value="NZ_DAWDRA010000031.1"/>
</dbReference>
<dbReference type="InterPro" id="IPR018060">
    <property type="entry name" value="HTH_AraC"/>
</dbReference>
<dbReference type="Pfam" id="PF12833">
    <property type="entry name" value="HTH_18"/>
    <property type="match status" value="1"/>
</dbReference>
<keyword evidence="4 10" id="KW-0597">Phosphoprotein</keyword>
<evidence type="ECO:0000259" key="12">
    <source>
        <dbReference type="PROSITE" id="PS50110"/>
    </source>
</evidence>
<comment type="caution">
    <text evidence="13">The sequence shown here is derived from an EMBL/GenBank/DDBJ whole genome shotgun (WGS) entry which is preliminary data.</text>
</comment>
<dbReference type="Gene3D" id="1.10.10.60">
    <property type="entry name" value="Homeodomain-like"/>
    <property type="match status" value="2"/>
</dbReference>
<dbReference type="PROSITE" id="PS50110">
    <property type="entry name" value="RESPONSE_REGULATORY"/>
    <property type="match status" value="1"/>
</dbReference>
<evidence type="ECO:0000256" key="7">
    <source>
        <dbReference type="ARBA" id="ARBA00023125"/>
    </source>
</evidence>
<gene>
    <name evidence="13" type="ORF">BEH84_00686</name>
</gene>
<sequence length="499" mass="57612">MLRLIIVDDEKIIRESIRSLIDWESLGIEVVGVCKNGLEAYDAILDSYPDIVLTDIKMPGLSGLELIEKLNDTRENIQFIILSGYSEFEYAKQAMRFGIRHYLLKPCNENQIIEAIEDVKKACYLKQQADQEPEQNVRFEKSVFRNILTDGLTNAAEPALLCDNYQCYLDFTHTAYDLHYVYFLMENNLQECCGQLQDFMEEILPGTMYHLVYVKNTLLIIIKQPGGKAGAFSDFLDSLHFPGQEVSLSLEKESFDSLINLLERILPRLSRFDRLLFLDGDNRIPVYNYSGCLTSVRLLLQDYYSMQISYSQLKEEIMNLLHTVEDKDFLNLLITNIIFQRGHFDSDVSAVADAEFFQSIGAARSTEEALLAFQENFGRLLPPKSQSVTYKPFIEKLLTYTKEHLSESSLSLKWLANHYLFMNVDYVSKQFYKQTGEKFSAWLNRQRIEKAKELLLNCDTEKIYTVAEAVGCGNNPQYFSQLFKKYTGMSPTEYIRKLG</sequence>
<dbReference type="InterPro" id="IPR009057">
    <property type="entry name" value="Homeodomain-like_sf"/>
</dbReference>
<reference evidence="13 14" key="1">
    <citation type="submission" date="2016-07" db="EMBL/GenBank/DDBJ databases">
        <title>Characterization of isolates of Eisenbergiella tayi derived from blood cultures, using whole genome sequencing.</title>
        <authorList>
            <person name="Burdz T."/>
            <person name="Wiebe D."/>
            <person name="Huynh C."/>
            <person name="Bernard K."/>
        </authorList>
    </citation>
    <scope>NUCLEOTIDE SEQUENCE [LARGE SCALE GENOMIC DNA]</scope>
    <source>
        <strain evidence="13 14">NML 120489</strain>
    </source>
</reference>
<dbReference type="CDD" id="cd17536">
    <property type="entry name" value="REC_YesN-like"/>
    <property type="match status" value="1"/>
</dbReference>
<comment type="subcellular location">
    <subcellularLocation>
        <location evidence="1">Cytoplasm</location>
    </subcellularLocation>
</comment>
<evidence type="ECO:0000256" key="5">
    <source>
        <dbReference type="ARBA" id="ARBA00023012"/>
    </source>
</evidence>
<dbReference type="PANTHER" id="PTHR42713">
    <property type="entry name" value="HISTIDINE KINASE-RELATED"/>
    <property type="match status" value="1"/>
</dbReference>
<evidence type="ECO:0000256" key="4">
    <source>
        <dbReference type="ARBA" id="ARBA00022553"/>
    </source>
</evidence>
<evidence type="ECO:0000256" key="6">
    <source>
        <dbReference type="ARBA" id="ARBA00023015"/>
    </source>
</evidence>
<dbReference type="SUPFAM" id="SSF46689">
    <property type="entry name" value="Homeodomain-like"/>
    <property type="match status" value="1"/>
</dbReference>
<dbReference type="EMBL" id="MCGI01000001">
    <property type="protein sequence ID" value="ODM12971.1"/>
    <property type="molecule type" value="Genomic_DNA"/>
</dbReference>
<dbReference type="PATRIC" id="fig|1432052.3.peg.756"/>
<dbReference type="InterPro" id="IPR001789">
    <property type="entry name" value="Sig_transdc_resp-reg_receiver"/>
</dbReference>
<dbReference type="PROSITE" id="PS01124">
    <property type="entry name" value="HTH_ARAC_FAMILY_2"/>
    <property type="match status" value="1"/>
</dbReference>
<feature type="domain" description="HTH araC/xylS-type" evidence="11">
    <location>
        <begin position="395"/>
        <end position="497"/>
    </location>
</feature>
<dbReference type="AlphaFoldDB" id="A0A1E3AWT3"/>
<evidence type="ECO:0000313" key="14">
    <source>
        <dbReference type="Proteomes" id="UP000095003"/>
    </source>
</evidence>
<dbReference type="SMART" id="SM00342">
    <property type="entry name" value="HTH_ARAC"/>
    <property type="match status" value="1"/>
</dbReference>
<feature type="domain" description="Response regulatory" evidence="12">
    <location>
        <begin position="3"/>
        <end position="120"/>
    </location>
</feature>
<dbReference type="SUPFAM" id="SSF52172">
    <property type="entry name" value="CheY-like"/>
    <property type="match status" value="1"/>
</dbReference>
<accession>A0A1E3AWT3</accession>
<keyword evidence="6" id="KW-0805">Transcription regulation</keyword>
<evidence type="ECO:0000256" key="2">
    <source>
        <dbReference type="ARBA" id="ARBA00018672"/>
    </source>
</evidence>
<dbReference type="GO" id="GO:0000160">
    <property type="term" value="P:phosphorelay signal transduction system"/>
    <property type="evidence" value="ECO:0007669"/>
    <property type="project" value="UniProtKB-KW"/>
</dbReference>